<dbReference type="InterPro" id="IPR029044">
    <property type="entry name" value="Nucleotide-diphossugar_trans"/>
</dbReference>
<dbReference type="Pfam" id="PF04488">
    <property type="entry name" value="Gly_transf_sug"/>
    <property type="match status" value="1"/>
</dbReference>
<dbReference type="InterPro" id="IPR007577">
    <property type="entry name" value="GlycoTrfase_DXD_sugar-bd_CS"/>
</dbReference>
<dbReference type="EMBL" id="CP073100">
    <property type="protein sequence ID" value="QUE50938.1"/>
    <property type="molecule type" value="Genomic_DNA"/>
</dbReference>
<protein>
    <recommendedName>
        <fullName evidence="3">Mannosyltransferase</fullName>
    </recommendedName>
</protein>
<evidence type="ECO:0008006" key="3">
    <source>
        <dbReference type="Google" id="ProtNLM"/>
    </source>
</evidence>
<accession>A0A975IZH8</accession>
<reference evidence="1" key="1">
    <citation type="submission" date="2021-04" db="EMBL/GenBank/DDBJ databases">
        <title>Luteolibacter sp. 32A isolated from the skin of an Anderson's salamander (Ambystoma andersonii).</title>
        <authorList>
            <person name="Spergser J."/>
            <person name="Busse H.-J."/>
        </authorList>
    </citation>
    <scope>NUCLEOTIDE SEQUENCE</scope>
    <source>
        <strain evidence="1">32A</strain>
    </source>
</reference>
<dbReference type="GO" id="GO:0006487">
    <property type="term" value="P:protein N-linked glycosylation"/>
    <property type="evidence" value="ECO:0007669"/>
    <property type="project" value="TreeGrafter"/>
</dbReference>
<dbReference type="SUPFAM" id="SSF53448">
    <property type="entry name" value="Nucleotide-diphospho-sugar transferases"/>
    <property type="match status" value="1"/>
</dbReference>
<dbReference type="PANTHER" id="PTHR31834">
    <property type="entry name" value="INITIATION-SPECIFIC ALPHA-1,6-MANNOSYLTRANSFERASE"/>
    <property type="match status" value="1"/>
</dbReference>
<organism evidence="1 2">
    <name type="scientific">Luteolibacter ambystomatis</name>
    <dbReference type="NCBI Taxonomy" id="2824561"/>
    <lineage>
        <taxon>Bacteria</taxon>
        <taxon>Pseudomonadati</taxon>
        <taxon>Verrucomicrobiota</taxon>
        <taxon>Verrucomicrobiia</taxon>
        <taxon>Verrucomicrobiales</taxon>
        <taxon>Verrucomicrobiaceae</taxon>
        <taxon>Luteolibacter</taxon>
    </lineage>
</organism>
<dbReference type="Gene3D" id="3.90.550.20">
    <property type="match status" value="1"/>
</dbReference>
<dbReference type="AlphaFoldDB" id="A0A975IZH8"/>
<evidence type="ECO:0000313" key="1">
    <source>
        <dbReference type="EMBL" id="QUE50938.1"/>
    </source>
</evidence>
<dbReference type="InterPro" id="IPR039367">
    <property type="entry name" value="Och1-like"/>
</dbReference>
<dbReference type="Proteomes" id="UP000676169">
    <property type="component" value="Chromosome"/>
</dbReference>
<sequence>MIPRDIYVTWKNKAPETWPKWMREYLDGWQSMNPGYRFHLFDDRDCEELFESERQGVLDDLGIDIVDLYHRLDKQVEKTDLWRYVTIYTRGGLYTDADTACLEPCDHWIREEDRALVGFERFRCDHPTQYCQWTFAAEARHPFLALVLQHVAASILNVKGSDRYATLSRTGPVVFTNALIEFVEKGGHSFQEVMDKDAVVSHGLRLLRKKAFSGGHVYHRFAGTWKHWIHRPSFMWRKIHAGSSKPKHQRS</sequence>
<gene>
    <name evidence="1" type="ORF">KBB96_19020</name>
</gene>
<dbReference type="PANTHER" id="PTHR31834:SF1">
    <property type="entry name" value="INITIATION-SPECIFIC ALPHA-1,6-MANNOSYLTRANSFERASE"/>
    <property type="match status" value="1"/>
</dbReference>
<proteinExistence type="predicted"/>
<dbReference type="KEGG" id="lamb:KBB96_19020"/>
<dbReference type="GO" id="GO:0000009">
    <property type="term" value="F:alpha-1,6-mannosyltransferase activity"/>
    <property type="evidence" value="ECO:0007669"/>
    <property type="project" value="InterPro"/>
</dbReference>
<keyword evidence="2" id="KW-1185">Reference proteome</keyword>
<name>A0A975IZH8_9BACT</name>
<dbReference type="RefSeq" id="WP_211631077.1">
    <property type="nucleotide sequence ID" value="NZ_CP073100.1"/>
</dbReference>
<evidence type="ECO:0000313" key="2">
    <source>
        <dbReference type="Proteomes" id="UP000676169"/>
    </source>
</evidence>